<organism evidence="7 8">
    <name type="scientific">Sphingobium subterraneum</name>
    <dbReference type="NCBI Taxonomy" id="627688"/>
    <lineage>
        <taxon>Bacteria</taxon>
        <taxon>Pseudomonadati</taxon>
        <taxon>Pseudomonadota</taxon>
        <taxon>Alphaproteobacteria</taxon>
        <taxon>Sphingomonadales</taxon>
        <taxon>Sphingomonadaceae</taxon>
        <taxon>Sphingobium</taxon>
    </lineage>
</organism>
<keyword evidence="8" id="KW-1185">Reference proteome</keyword>
<dbReference type="RefSeq" id="WP_184079262.1">
    <property type="nucleotide sequence ID" value="NZ_JACIJP010000002.1"/>
</dbReference>
<gene>
    <name evidence="7" type="ORF">FHS92_001539</name>
</gene>
<dbReference type="Pfam" id="PF13860">
    <property type="entry name" value="FlgD_ig"/>
    <property type="match status" value="1"/>
</dbReference>
<sequence length="212" mass="22158">MTTIDTSLTTGGTASTLKQQQLGQMDFLKLLTAQLQTQDPFEPMDNSQMVAQMATITNASGVAEMNQTLSSIKDQLAGNRLGDAASWIGRSMLVKSNIAAPDASGQYIGQITLPEAAENVSIELVDGSGGVVHTIEMGARGKGDTSFYWDGKDADGNQIGTQPLQVRVKGVTPTSVATWTPIAAVQSPGDGTNAKLITPLGSYSPTDALRLA</sequence>
<evidence type="ECO:0000259" key="6">
    <source>
        <dbReference type="Pfam" id="PF13860"/>
    </source>
</evidence>
<protein>
    <recommendedName>
        <fullName evidence="2 5">Basal-body rod modification protein FlgD</fullName>
    </recommendedName>
</protein>
<name>A0A841IZQ2_9SPHN</name>
<comment type="caution">
    <text evidence="7">The sequence shown here is derived from an EMBL/GenBank/DDBJ whole genome shotgun (WGS) entry which is preliminary data.</text>
</comment>
<keyword evidence="7" id="KW-0282">Flagellum</keyword>
<reference evidence="7 8" key="1">
    <citation type="submission" date="2020-08" db="EMBL/GenBank/DDBJ databases">
        <title>Genomic Encyclopedia of Type Strains, Phase IV (KMG-IV): sequencing the most valuable type-strain genomes for metagenomic binning, comparative biology and taxonomic classification.</title>
        <authorList>
            <person name="Goeker M."/>
        </authorList>
    </citation>
    <scope>NUCLEOTIDE SEQUENCE [LARGE SCALE GENOMIC DNA]</scope>
    <source>
        <strain evidence="7 8">DSM 102255</strain>
    </source>
</reference>
<dbReference type="GO" id="GO:0044781">
    <property type="term" value="P:bacterial-type flagellum organization"/>
    <property type="evidence" value="ECO:0007669"/>
    <property type="project" value="UniProtKB-UniRule"/>
</dbReference>
<evidence type="ECO:0000256" key="2">
    <source>
        <dbReference type="ARBA" id="ARBA00016013"/>
    </source>
</evidence>
<dbReference type="AlphaFoldDB" id="A0A841IZQ2"/>
<keyword evidence="3 5" id="KW-1005">Bacterial flagellum biogenesis</keyword>
<evidence type="ECO:0000313" key="7">
    <source>
        <dbReference type="EMBL" id="MBB6123810.1"/>
    </source>
</evidence>
<proteinExistence type="inferred from homology"/>
<evidence type="ECO:0000256" key="4">
    <source>
        <dbReference type="ARBA" id="ARBA00024746"/>
    </source>
</evidence>
<evidence type="ECO:0000256" key="1">
    <source>
        <dbReference type="ARBA" id="ARBA00010577"/>
    </source>
</evidence>
<evidence type="ECO:0000256" key="3">
    <source>
        <dbReference type="ARBA" id="ARBA00022795"/>
    </source>
</evidence>
<evidence type="ECO:0000256" key="5">
    <source>
        <dbReference type="RuleBase" id="RU362076"/>
    </source>
</evidence>
<keyword evidence="7" id="KW-0966">Cell projection</keyword>
<feature type="domain" description="FlgD/Vpr Ig-like" evidence="6">
    <location>
        <begin position="109"/>
        <end position="170"/>
    </location>
</feature>
<comment type="function">
    <text evidence="4 5">Required for flagellar hook formation. May act as a scaffolding protein.</text>
</comment>
<evidence type="ECO:0000313" key="8">
    <source>
        <dbReference type="Proteomes" id="UP000552700"/>
    </source>
</evidence>
<dbReference type="Pfam" id="PF03963">
    <property type="entry name" value="FlgD"/>
    <property type="match status" value="1"/>
</dbReference>
<keyword evidence="7" id="KW-0969">Cilium</keyword>
<dbReference type="Gene3D" id="2.30.30.910">
    <property type="match status" value="1"/>
</dbReference>
<dbReference type="EMBL" id="JACIJP010000002">
    <property type="protein sequence ID" value="MBB6123810.1"/>
    <property type="molecule type" value="Genomic_DNA"/>
</dbReference>
<dbReference type="Gene3D" id="2.60.40.4070">
    <property type="match status" value="1"/>
</dbReference>
<accession>A0A841IZQ2</accession>
<dbReference type="InterPro" id="IPR005648">
    <property type="entry name" value="FlgD"/>
</dbReference>
<dbReference type="Proteomes" id="UP000552700">
    <property type="component" value="Unassembled WGS sequence"/>
</dbReference>
<comment type="similarity">
    <text evidence="1 5">Belongs to the FlgD family.</text>
</comment>
<dbReference type="InterPro" id="IPR025965">
    <property type="entry name" value="FlgD/Vpr_Ig-like"/>
</dbReference>